<evidence type="ECO:0000256" key="2">
    <source>
        <dbReference type="ARBA" id="ARBA00023015"/>
    </source>
</evidence>
<evidence type="ECO:0000259" key="5">
    <source>
        <dbReference type="PROSITE" id="PS50931"/>
    </source>
</evidence>
<dbReference type="GO" id="GO:0043565">
    <property type="term" value="F:sequence-specific DNA binding"/>
    <property type="evidence" value="ECO:0007669"/>
    <property type="project" value="TreeGrafter"/>
</dbReference>
<dbReference type="InterPro" id="IPR036390">
    <property type="entry name" value="WH_DNA-bd_sf"/>
</dbReference>
<keyword evidence="2" id="KW-0805">Transcription regulation</keyword>
<dbReference type="InterPro" id="IPR000847">
    <property type="entry name" value="LysR_HTH_N"/>
</dbReference>
<evidence type="ECO:0000256" key="4">
    <source>
        <dbReference type="ARBA" id="ARBA00023163"/>
    </source>
</evidence>
<dbReference type="GO" id="GO:0006351">
    <property type="term" value="P:DNA-templated transcription"/>
    <property type="evidence" value="ECO:0007669"/>
    <property type="project" value="TreeGrafter"/>
</dbReference>
<dbReference type="OrthoDB" id="9786526at2"/>
<dbReference type="AlphaFoldDB" id="A0A135IBQ1"/>
<dbReference type="Gene3D" id="3.40.190.290">
    <property type="match status" value="1"/>
</dbReference>
<dbReference type="SUPFAM" id="SSF53850">
    <property type="entry name" value="Periplasmic binding protein-like II"/>
    <property type="match status" value="1"/>
</dbReference>
<dbReference type="SUPFAM" id="SSF46785">
    <property type="entry name" value="Winged helix' DNA-binding domain"/>
    <property type="match status" value="1"/>
</dbReference>
<dbReference type="Pfam" id="PF00126">
    <property type="entry name" value="HTH_1"/>
    <property type="match status" value="1"/>
</dbReference>
<proteinExistence type="inferred from homology"/>
<dbReference type="InterPro" id="IPR036388">
    <property type="entry name" value="WH-like_DNA-bd_sf"/>
</dbReference>
<keyword evidence="7" id="KW-1185">Reference proteome</keyword>
<protein>
    <submittedName>
        <fullName evidence="6">Transcriptional regulator</fullName>
    </submittedName>
</protein>
<dbReference type="CDD" id="cd08422">
    <property type="entry name" value="PBP2_CrgA_like"/>
    <property type="match status" value="1"/>
</dbReference>
<comment type="caution">
    <text evidence="6">The sequence shown here is derived from an EMBL/GenBank/DDBJ whole genome shotgun (WGS) entry which is preliminary data.</text>
</comment>
<dbReference type="EMBL" id="LNTY01000015">
    <property type="protein sequence ID" value="KXF82818.1"/>
    <property type="molecule type" value="Genomic_DNA"/>
</dbReference>
<evidence type="ECO:0000256" key="1">
    <source>
        <dbReference type="ARBA" id="ARBA00009437"/>
    </source>
</evidence>
<dbReference type="RefSeq" id="WP_067412135.1">
    <property type="nucleotide sequence ID" value="NZ_LNTY01000015.1"/>
</dbReference>
<dbReference type="GO" id="GO:0003700">
    <property type="term" value="F:DNA-binding transcription factor activity"/>
    <property type="evidence" value="ECO:0007669"/>
    <property type="project" value="InterPro"/>
</dbReference>
<keyword evidence="3" id="KW-0238">DNA-binding</keyword>
<dbReference type="Pfam" id="PF03466">
    <property type="entry name" value="LysR_substrate"/>
    <property type="match status" value="1"/>
</dbReference>
<comment type="similarity">
    <text evidence="1">Belongs to the LysR transcriptional regulatory family.</text>
</comment>
<reference evidence="6 7" key="1">
    <citation type="submission" date="2015-11" db="EMBL/GenBank/DDBJ databases">
        <title>Genomic Taxonomy of the Vibrionaceae.</title>
        <authorList>
            <person name="Gomez-Gil B."/>
            <person name="Enciso-Ibarra J."/>
        </authorList>
    </citation>
    <scope>NUCLEOTIDE SEQUENCE [LARGE SCALE GENOMIC DNA]</scope>
    <source>
        <strain evidence="6 7">CAIM 912</strain>
    </source>
</reference>
<dbReference type="PANTHER" id="PTHR30537">
    <property type="entry name" value="HTH-TYPE TRANSCRIPTIONAL REGULATOR"/>
    <property type="match status" value="1"/>
</dbReference>
<dbReference type="Gene3D" id="1.10.10.10">
    <property type="entry name" value="Winged helix-like DNA-binding domain superfamily/Winged helix DNA-binding domain"/>
    <property type="match status" value="1"/>
</dbReference>
<sequence>MNHSIYGNIDDIYLFAQVIQEGSLLAAAKKLSLPVSTMSRRVSALEKRLNIRLLEKQGRELVATENGKQAYELFSSSFEQLETAFETLITARSGVFGNLKVVMPHNFYRGFVGNVLREYLTSYPKVKLDIVLSQEQQPPATDRDLLMTFDLKGLDDLIARPLFHAQHGFFASPDYLRQFGEINIPEDIVNADWIAVDKAWDINLFRDNQLEQTISVRPKLVVNDIAAVMDTVRMGLGVASLPLRHIGEADGLVRVLPEYLRSDRMAYLVYRERKHQPQALSLLIDALINASEQIEAGVLIHKAGDV</sequence>
<organism evidence="6 7">
    <name type="scientific">Enterovibrio coralii</name>
    <dbReference type="NCBI Taxonomy" id="294935"/>
    <lineage>
        <taxon>Bacteria</taxon>
        <taxon>Pseudomonadati</taxon>
        <taxon>Pseudomonadota</taxon>
        <taxon>Gammaproteobacteria</taxon>
        <taxon>Vibrionales</taxon>
        <taxon>Vibrionaceae</taxon>
        <taxon>Enterovibrio</taxon>
    </lineage>
</organism>
<dbReference type="PANTHER" id="PTHR30537:SF5">
    <property type="entry name" value="HTH-TYPE TRANSCRIPTIONAL ACTIVATOR TTDR-RELATED"/>
    <property type="match status" value="1"/>
</dbReference>
<dbReference type="Proteomes" id="UP000070529">
    <property type="component" value="Unassembled WGS sequence"/>
</dbReference>
<dbReference type="PROSITE" id="PS50931">
    <property type="entry name" value="HTH_LYSR"/>
    <property type="match status" value="1"/>
</dbReference>
<gene>
    <name evidence="6" type="ORF">ATN88_23370</name>
</gene>
<accession>A0A135IBQ1</accession>
<feature type="domain" description="HTH lysR-type" evidence="5">
    <location>
        <begin position="8"/>
        <end position="64"/>
    </location>
</feature>
<evidence type="ECO:0000313" key="6">
    <source>
        <dbReference type="EMBL" id="KXF82818.1"/>
    </source>
</evidence>
<dbReference type="InterPro" id="IPR058163">
    <property type="entry name" value="LysR-type_TF_proteobact-type"/>
</dbReference>
<dbReference type="STRING" id="294935.ATN88_23370"/>
<dbReference type="InterPro" id="IPR005119">
    <property type="entry name" value="LysR_subst-bd"/>
</dbReference>
<keyword evidence="4" id="KW-0804">Transcription</keyword>
<evidence type="ECO:0000256" key="3">
    <source>
        <dbReference type="ARBA" id="ARBA00023125"/>
    </source>
</evidence>
<evidence type="ECO:0000313" key="7">
    <source>
        <dbReference type="Proteomes" id="UP000070529"/>
    </source>
</evidence>
<name>A0A135IBQ1_9GAMM</name>